<keyword evidence="3" id="KW-0819">tRNA processing</keyword>
<comment type="cofactor">
    <cofactor evidence="1">
        <name>Mg(2+)</name>
        <dbReference type="ChEBI" id="CHEBI:18420"/>
    </cofactor>
</comment>
<proteinExistence type="inferred from homology"/>
<name>A0A7T4URC2_9GAMM</name>
<evidence type="ECO:0000256" key="1">
    <source>
        <dbReference type="ARBA" id="ARBA00001946"/>
    </source>
</evidence>
<dbReference type="Gene3D" id="3.30.460.10">
    <property type="entry name" value="Beta Polymerase, domain 2"/>
    <property type="match status" value="1"/>
</dbReference>
<dbReference type="InterPro" id="IPR002646">
    <property type="entry name" value="PolA_pol_head_dom"/>
</dbReference>
<dbReference type="GO" id="GO:0046872">
    <property type="term" value="F:metal ion binding"/>
    <property type="evidence" value="ECO:0007669"/>
    <property type="project" value="UniProtKB-KW"/>
</dbReference>
<comment type="similarity">
    <text evidence="11">Belongs to the tRNA nucleotidyltransferase/poly(A) polymerase family.</text>
</comment>
<dbReference type="GO" id="GO:0042245">
    <property type="term" value="P:RNA repair"/>
    <property type="evidence" value="ECO:0007669"/>
    <property type="project" value="UniProtKB-KW"/>
</dbReference>
<dbReference type="PANTHER" id="PTHR47545:SF1">
    <property type="entry name" value="MULTIFUNCTIONAL CCA PROTEIN"/>
    <property type="match status" value="1"/>
</dbReference>
<evidence type="ECO:0000259" key="12">
    <source>
        <dbReference type="Pfam" id="PF01743"/>
    </source>
</evidence>
<dbReference type="Gene3D" id="1.10.3090.10">
    <property type="entry name" value="cca-adding enzyme, domain 2"/>
    <property type="match status" value="1"/>
</dbReference>
<evidence type="ECO:0000256" key="5">
    <source>
        <dbReference type="ARBA" id="ARBA00022723"/>
    </source>
</evidence>
<reference evidence="14 15" key="1">
    <citation type="submission" date="2020-12" db="EMBL/GenBank/DDBJ databases">
        <authorList>
            <person name="Shan Y."/>
        </authorList>
    </citation>
    <scope>NUCLEOTIDE SEQUENCE [LARGE SCALE GENOMIC DNA]</scope>
    <source>
        <strain evidence="15">csc3.9</strain>
    </source>
</reference>
<dbReference type="GO" id="GO:0003723">
    <property type="term" value="F:RNA binding"/>
    <property type="evidence" value="ECO:0007669"/>
    <property type="project" value="UniProtKB-KW"/>
</dbReference>
<evidence type="ECO:0000256" key="11">
    <source>
        <dbReference type="RuleBase" id="RU003953"/>
    </source>
</evidence>
<evidence type="ECO:0000313" key="15">
    <source>
        <dbReference type="Proteomes" id="UP000596063"/>
    </source>
</evidence>
<evidence type="ECO:0000256" key="4">
    <source>
        <dbReference type="ARBA" id="ARBA00022695"/>
    </source>
</evidence>
<evidence type="ECO:0000256" key="9">
    <source>
        <dbReference type="ARBA" id="ARBA00022842"/>
    </source>
</evidence>
<dbReference type="InterPro" id="IPR050124">
    <property type="entry name" value="tRNA_CCA-adding_enzyme"/>
</dbReference>
<dbReference type="PIRSF" id="PIRSF000813">
    <property type="entry name" value="CCA_bact"/>
    <property type="match status" value="1"/>
</dbReference>
<keyword evidence="4" id="KW-0548">Nucleotidyltransferase</keyword>
<dbReference type="GO" id="GO:0001680">
    <property type="term" value="P:tRNA 3'-terminal CCA addition"/>
    <property type="evidence" value="ECO:0007669"/>
    <property type="project" value="InterPro"/>
</dbReference>
<dbReference type="Pfam" id="PF01743">
    <property type="entry name" value="PolyA_pol"/>
    <property type="match status" value="1"/>
</dbReference>
<keyword evidence="2 11" id="KW-0808">Transferase</keyword>
<dbReference type="PANTHER" id="PTHR47545">
    <property type="entry name" value="MULTIFUNCTIONAL CCA PROTEIN"/>
    <property type="match status" value="1"/>
</dbReference>
<dbReference type="InterPro" id="IPR012006">
    <property type="entry name" value="CCA_bact"/>
</dbReference>
<keyword evidence="7" id="KW-0692">RNA repair</keyword>
<dbReference type="SUPFAM" id="SSF81891">
    <property type="entry name" value="Poly A polymerase C-terminal region-like"/>
    <property type="match status" value="1"/>
</dbReference>
<gene>
    <name evidence="14" type="ORF">I6N98_05910</name>
</gene>
<dbReference type="GO" id="GO:0004810">
    <property type="term" value="F:CCA tRNA nucleotidyltransferase activity"/>
    <property type="evidence" value="ECO:0007669"/>
    <property type="project" value="InterPro"/>
</dbReference>
<keyword evidence="5" id="KW-0479">Metal-binding</keyword>
<feature type="domain" description="Poly A polymerase head" evidence="12">
    <location>
        <begin position="3"/>
        <end position="122"/>
    </location>
</feature>
<evidence type="ECO:0000256" key="6">
    <source>
        <dbReference type="ARBA" id="ARBA00022741"/>
    </source>
</evidence>
<dbReference type="KEGG" id="snan:I6N98_05910"/>
<evidence type="ECO:0000256" key="2">
    <source>
        <dbReference type="ARBA" id="ARBA00022679"/>
    </source>
</evidence>
<organism evidence="14 15">
    <name type="scientific">Spongiibacter nanhainus</name>
    <dbReference type="NCBI Taxonomy" id="2794344"/>
    <lineage>
        <taxon>Bacteria</taxon>
        <taxon>Pseudomonadati</taxon>
        <taxon>Pseudomonadota</taxon>
        <taxon>Gammaproteobacteria</taxon>
        <taxon>Cellvibrionales</taxon>
        <taxon>Spongiibacteraceae</taxon>
        <taxon>Spongiibacter</taxon>
    </lineage>
</organism>
<dbReference type="Proteomes" id="UP000596063">
    <property type="component" value="Chromosome"/>
</dbReference>
<evidence type="ECO:0000256" key="3">
    <source>
        <dbReference type="ARBA" id="ARBA00022694"/>
    </source>
</evidence>
<dbReference type="EMBL" id="CP066167">
    <property type="protein sequence ID" value="QQD19387.1"/>
    <property type="molecule type" value="Genomic_DNA"/>
</dbReference>
<evidence type="ECO:0000259" key="13">
    <source>
        <dbReference type="Pfam" id="PF12627"/>
    </source>
</evidence>
<evidence type="ECO:0000256" key="8">
    <source>
        <dbReference type="ARBA" id="ARBA00022840"/>
    </source>
</evidence>
<dbReference type="InterPro" id="IPR032828">
    <property type="entry name" value="PolyA_RNA-bd"/>
</dbReference>
<dbReference type="SUPFAM" id="SSF81301">
    <property type="entry name" value="Nucleotidyltransferase"/>
    <property type="match status" value="1"/>
</dbReference>
<protein>
    <submittedName>
        <fullName evidence="14">Multifunctional CCA tRNA nucleotidyl transferase/2'3'-cyclic phosphodiesterase/2'nucleotidase/phosphatase</fullName>
    </submittedName>
</protein>
<keyword evidence="15" id="KW-1185">Reference proteome</keyword>
<keyword evidence="8" id="KW-0067">ATP-binding</keyword>
<dbReference type="RefSeq" id="WP_198570872.1">
    <property type="nucleotide sequence ID" value="NZ_CP066167.1"/>
</dbReference>
<dbReference type="AlphaFoldDB" id="A0A7T4URC2"/>
<dbReference type="GO" id="GO:0005524">
    <property type="term" value="F:ATP binding"/>
    <property type="evidence" value="ECO:0007669"/>
    <property type="project" value="UniProtKB-KW"/>
</dbReference>
<accession>A0A7T4URC2</accession>
<dbReference type="InterPro" id="IPR043519">
    <property type="entry name" value="NT_sf"/>
</dbReference>
<evidence type="ECO:0000313" key="14">
    <source>
        <dbReference type="EMBL" id="QQD19387.1"/>
    </source>
</evidence>
<keyword evidence="9" id="KW-0460">Magnesium</keyword>
<evidence type="ECO:0000256" key="7">
    <source>
        <dbReference type="ARBA" id="ARBA00022800"/>
    </source>
</evidence>
<dbReference type="Pfam" id="PF12627">
    <property type="entry name" value="PolyA_pol_RNAbd"/>
    <property type="match status" value="1"/>
</dbReference>
<evidence type="ECO:0000256" key="10">
    <source>
        <dbReference type="ARBA" id="ARBA00022884"/>
    </source>
</evidence>
<sequence>MQTYLVGGAVRDQLLDYPYHERDWVVVGATPQDLLDQGYQQVGKDFPVFLHPESKEEYALARKERKSGTGYHGFICDFGPEVTLEEDLQRRDLTINAMAQDTEGHIVDPYGGQRDLQQRRLRHVSEAFSEDPLRVLRVARFAARYKHLGFRVADDTLALMQHISASGELATLSAERLWVEMARALGERDPGEFFRVLKNCGALPALFDGWDTALSDALLSTLDQALDLGVEARFALSASDMGHSQCRSLCDRLKVPNQASNLALHCARLLPLCKLPDADEALAMLESLDYLRRPEVLGEFLQVARHRGLPSQAAETLARAADALRSITAQALMEQGYKGKALGEALREQRRDTLQRLLSR</sequence>
<keyword evidence="6" id="KW-0547">Nucleotide-binding</keyword>
<feature type="domain" description="tRNA nucleotidyltransferase/poly(A) polymerase RNA and SrmB- binding" evidence="13">
    <location>
        <begin position="149"/>
        <end position="211"/>
    </location>
</feature>
<keyword evidence="10 11" id="KW-0694">RNA-binding</keyword>